<organism evidence="2">
    <name type="scientific">marine metagenome</name>
    <dbReference type="NCBI Taxonomy" id="408172"/>
    <lineage>
        <taxon>unclassified sequences</taxon>
        <taxon>metagenomes</taxon>
        <taxon>ecological metagenomes</taxon>
    </lineage>
</organism>
<reference evidence="2" key="1">
    <citation type="submission" date="2018-05" db="EMBL/GenBank/DDBJ databases">
        <authorList>
            <person name="Lanie J.A."/>
            <person name="Ng W.-L."/>
            <person name="Kazmierczak K.M."/>
            <person name="Andrzejewski T.M."/>
            <person name="Davidsen T.M."/>
            <person name="Wayne K.J."/>
            <person name="Tettelin H."/>
            <person name="Glass J.I."/>
            <person name="Rusch D."/>
            <person name="Podicherti R."/>
            <person name="Tsui H.-C.T."/>
            <person name="Winkler M.E."/>
        </authorList>
    </citation>
    <scope>NUCLEOTIDE SEQUENCE</scope>
</reference>
<dbReference type="InterPro" id="IPR015919">
    <property type="entry name" value="Cadherin-like_sf"/>
</dbReference>
<feature type="non-terminal residue" evidence="2">
    <location>
        <position position="238"/>
    </location>
</feature>
<feature type="domain" description="Cadherin" evidence="1">
    <location>
        <begin position="131"/>
        <end position="219"/>
    </location>
</feature>
<dbReference type="AlphaFoldDB" id="A0A383CYE0"/>
<dbReference type="InterPro" id="IPR013783">
    <property type="entry name" value="Ig-like_fold"/>
</dbReference>
<dbReference type="GO" id="GO:0007156">
    <property type="term" value="P:homophilic cell adhesion via plasma membrane adhesion molecules"/>
    <property type="evidence" value="ECO:0007669"/>
    <property type="project" value="InterPro"/>
</dbReference>
<dbReference type="EMBL" id="UINC01212614">
    <property type="protein sequence ID" value="SVE37019.1"/>
    <property type="molecule type" value="Genomic_DNA"/>
</dbReference>
<sequence>LTIVPATDYFGNAEITVNVTDGEYTDSATFTLTVTPVNDAPVLSDLANDSVAEDSSFTLNLSASDIDGDNLTLSASTSSGSATVDGSALTVTPAQDFNGDVTVAVTASDGSLTDSGSFTLTVSPVNDAPVVDAVASQTIDEDSSLTLTLSASDVDGDDLTFSASNGNAEITVDGSTLTIVPATDYFGDAEITVNVTDDEYTDTTTFTLTVNPVNDAPVLGDLADSSVAEDSSLTLTLS</sequence>
<dbReference type="Gene3D" id="2.60.40.10">
    <property type="entry name" value="Immunoglobulins"/>
    <property type="match status" value="2"/>
</dbReference>
<accession>A0A383CYE0</accession>
<evidence type="ECO:0000259" key="1">
    <source>
        <dbReference type="PROSITE" id="PS50268"/>
    </source>
</evidence>
<dbReference type="SUPFAM" id="SSF49313">
    <property type="entry name" value="Cadherin-like"/>
    <property type="match status" value="2"/>
</dbReference>
<dbReference type="InterPro" id="IPR006644">
    <property type="entry name" value="Cadg"/>
</dbReference>
<dbReference type="SMART" id="SM00736">
    <property type="entry name" value="CADG"/>
    <property type="match status" value="2"/>
</dbReference>
<proteinExistence type="predicted"/>
<feature type="non-terminal residue" evidence="2">
    <location>
        <position position="1"/>
    </location>
</feature>
<dbReference type="PROSITE" id="PS50268">
    <property type="entry name" value="CADHERIN_2"/>
    <property type="match status" value="1"/>
</dbReference>
<gene>
    <name evidence="2" type="ORF">METZ01_LOCUS489873</name>
</gene>
<evidence type="ECO:0000313" key="2">
    <source>
        <dbReference type="EMBL" id="SVE37019.1"/>
    </source>
</evidence>
<dbReference type="Pfam" id="PF17963">
    <property type="entry name" value="Big_9"/>
    <property type="match status" value="2"/>
</dbReference>
<dbReference type="InterPro" id="IPR002126">
    <property type="entry name" value="Cadherin-like_dom"/>
</dbReference>
<protein>
    <recommendedName>
        <fullName evidence="1">Cadherin domain-containing protein</fullName>
    </recommendedName>
</protein>
<dbReference type="GO" id="GO:0005509">
    <property type="term" value="F:calcium ion binding"/>
    <property type="evidence" value="ECO:0007669"/>
    <property type="project" value="InterPro"/>
</dbReference>
<dbReference type="GO" id="GO:0016020">
    <property type="term" value="C:membrane"/>
    <property type="evidence" value="ECO:0007669"/>
    <property type="project" value="InterPro"/>
</dbReference>
<name>A0A383CYE0_9ZZZZ</name>
<dbReference type="NCBIfam" id="NF012211">
    <property type="entry name" value="tand_rpt_95"/>
    <property type="match status" value="3"/>
</dbReference>